<evidence type="ECO:0000256" key="4">
    <source>
        <dbReference type="ARBA" id="ARBA00022741"/>
    </source>
</evidence>
<keyword evidence="8" id="KW-1185">Reference proteome</keyword>
<protein>
    <recommendedName>
        <fullName evidence="6">DAC domain-containing protein</fullName>
    </recommendedName>
</protein>
<dbReference type="Gene3D" id="3.40.1700.10">
    <property type="entry name" value="DNA integrity scanning protein, DisA, N-terminal domain"/>
    <property type="match status" value="1"/>
</dbReference>
<dbReference type="InterPro" id="IPR036888">
    <property type="entry name" value="DNA_integrity_DisA_N_sf"/>
</dbReference>
<keyword evidence="5" id="KW-0067">ATP-binding</keyword>
<evidence type="ECO:0000256" key="5">
    <source>
        <dbReference type="ARBA" id="ARBA00022840"/>
    </source>
</evidence>
<accession>A0A7X6DNE6</accession>
<dbReference type="HAMAP" id="MF_00840">
    <property type="entry name" value="DacZ"/>
    <property type="match status" value="1"/>
</dbReference>
<dbReference type="PROSITE" id="PS51794">
    <property type="entry name" value="DAC"/>
    <property type="match status" value="1"/>
</dbReference>
<keyword evidence="2" id="KW-0808">Transferase</keyword>
<keyword evidence="3" id="KW-0548">Nucleotidyltransferase</keyword>
<gene>
    <name evidence="7" type="ORF">MNODULE_06130</name>
</gene>
<dbReference type="InterPro" id="IPR003390">
    <property type="entry name" value="DNA_integrity_scan_DisA_N"/>
</dbReference>
<organism evidence="7 8">
    <name type="scientific">Candidatus Manganitrophus noduliformans</name>
    <dbReference type="NCBI Taxonomy" id="2606439"/>
    <lineage>
        <taxon>Bacteria</taxon>
        <taxon>Pseudomonadati</taxon>
        <taxon>Nitrospirota</taxon>
        <taxon>Nitrospiria</taxon>
        <taxon>Candidatus Troglogloeales</taxon>
        <taxon>Candidatus Manganitrophaceae</taxon>
        <taxon>Candidatus Manganitrophus</taxon>
    </lineage>
</organism>
<dbReference type="InterPro" id="IPR050338">
    <property type="entry name" value="DisA"/>
</dbReference>
<evidence type="ECO:0000256" key="3">
    <source>
        <dbReference type="ARBA" id="ARBA00022695"/>
    </source>
</evidence>
<name>A0A7X6DNE6_9BACT</name>
<dbReference type="GO" id="GO:0004016">
    <property type="term" value="F:adenylate cyclase activity"/>
    <property type="evidence" value="ECO:0007669"/>
    <property type="project" value="TreeGrafter"/>
</dbReference>
<evidence type="ECO:0000256" key="1">
    <source>
        <dbReference type="ARBA" id="ARBA00000877"/>
    </source>
</evidence>
<evidence type="ECO:0000259" key="6">
    <source>
        <dbReference type="PROSITE" id="PS51794"/>
    </source>
</evidence>
<evidence type="ECO:0000256" key="2">
    <source>
        <dbReference type="ARBA" id="ARBA00022679"/>
    </source>
</evidence>
<dbReference type="GO" id="GO:0106408">
    <property type="term" value="F:diadenylate cyclase activity"/>
    <property type="evidence" value="ECO:0007669"/>
    <property type="project" value="UniProtKB-EC"/>
</dbReference>
<dbReference type="GO" id="GO:0005524">
    <property type="term" value="F:ATP binding"/>
    <property type="evidence" value="ECO:0007669"/>
    <property type="project" value="UniProtKB-KW"/>
</dbReference>
<dbReference type="EMBL" id="VTOW01000001">
    <property type="protein sequence ID" value="NKE70322.1"/>
    <property type="molecule type" value="Genomic_DNA"/>
</dbReference>
<keyword evidence="4" id="KW-0547">Nucleotide-binding</keyword>
<evidence type="ECO:0000313" key="8">
    <source>
        <dbReference type="Proteomes" id="UP000534783"/>
    </source>
</evidence>
<dbReference type="InterPro" id="IPR048544">
    <property type="entry name" value="DacZ_P"/>
</dbReference>
<proteinExistence type="inferred from homology"/>
<dbReference type="PANTHER" id="PTHR34185">
    <property type="entry name" value="DIADENYLATE CYCLASE"/>
    <property type="match status" value="1"/>
</dbReference>
<dbReference type="SUPFAM" id="SSF143597">
    <property type="entry name" value="YojJ-like"/>
    <property type="match status" value="1"/>
</dbReference>
<reference evidence="7 8" key="1">
    <citation type="journal article" date="2020" name="Nature">
        <title>Bacterial chemolithoautotrophy via manganese oxidation.</title>
        <authorList>
            <person name="Yu H."/>
            <person name="Leadbetter J.R."/>
        </authorList>
    </citation>
    <scope>NUCLEOTIDE SEQUENCE [LARGE SCALE GENOMIC DNA]</scope>
    <source>
        <strain evidence="7 8">Mn-1</strain>
    </source>
</reference>
<comment type="catalytic activity">
    <reaction evidence="1">
        <text>2 ATP = 3',3'-c-di-AMP + 2 diphosphate</text>
        <dbReference type="Rhea" id="RHEA:35655"/>
        <dbReference type="ChEBI" id="CHEBI:30616"/>
        <dbReference type="ChEBI" id="CHEBI:33019"/>
        <dbReference type="ChEBI" id="CHEBI:71500"/>
        <dbReference type="EC" id="2.7.7.85"/>
    </reaction>
</comment>
<dbReference type="PANTHER" id="PTHR34185:SF1">
    <property type="entry name" value="DIADENYLATE CYCLASE"/>
    <property type="match status" value="1"/>
</dbReference>
<dbReference type="Pfam" id="PF21755">
    <property type="entry name" value="DacZ_P"/>
    <property type="match status" value="1"/>
</dbReference>
<dbReference type="AlphaFoldDB" id="A0A7X6DNE6"/>
<sequence>MKKGYSAAEKPGFDMNDVFLSAASDVAAGVGAQAILLYADLLTDYTPLKILSKELNLILVARGERAYQRAQRYFEKVVRVPQIELTRMGQMKLGVMMGLSAGLVRVGDRIVCLSGIGRFGFLDSIVVLDIGREFEILTSADLTDLSREIRYDVFEAILSLAVELAYQGRAGKMVGALFVLGDHERVLQLSRQMIINPFHGYPEEERNLIDPMLKETLKEFSAIDGAFVIREDGVILSAGRHLDASFEGKDLLQGLGSRHLAAAGITAVTQALAVVVSESTGTVRIFKGGEIILELEKAVHRDRGASS</sequence>
<dbReference type="Pfam" id="PF02457">
    <property type="entry name" value="DAC"/>
    <property type="match status" value="1"/>
</dbReference>
<dbReference type="RefSeq" id="WP_168058582.1">
    <property type="nucleotide sequence ID" value="NZ_VTOW01000001.1"/>
</dbReference>
<comment type="caution">
    <text evidence="7">The sequence shown here is derived from an EMBL/GenBank/DDBJ whole genome shotgun (WGS) entry which is preliminary data.</text>
</comment>
<dbReference type="PIRSF" id="PIRSF019073">
    <property type="entry name" value="UCP019073"/>
    <property type="match status" value="1"/>
</dbReference>
<feature type="domain" description="DAC" evidence="6">
    <location>
        <begin position="139"/>
        <end position="297"/>
    </location>
</feature>
<dbReference type="Proteomes" id="UP000534783">
    <property type="component" value="Unassembled WGS sequence"/>
</dbReference>
<evidence type="ECO:0000313" key="7">
    <source>
        <dbReference type="EMBL" id="NKE70322.1"/>
    </source>
</evidence>
<dbReference type="InterPro" id="IPR014499">
    <property type="entry name" value="DAC_DacZ"/>
</dbReference>